<feature type="compositionally biased region" description="Basic residues" evidence="1">
    <location>
        <begin position="144"/>
        <end position="154"/>
    </location>
</feature>
<dbReference type="EMBL" id="JARKIE010000326">
    <property type="protein sequence ID" value="KAJ7654196.1"/>
    <property type="molecule type" value="Genomic_DNA"/>
</dbReference>
<gene>
    <name evidence="2" type="ORF">B0H17DRAFT_1146868</name>
</gene>
<keyword evidence="3" id="KW-1185">Reference proteome</keyword>
<feature type="compositionally biased region" description="Gly residues" evidence="1">
    <location>
        <begin position="21"/>
        <end position="33"/>
    </location>
</feature>
<feature type="region of interest" description="Disordered" evidence="1">
    <location>
        <begin position="1"/>
        <end position="154"/>
    </location>
</feature>
<dbReference type="Proteomes" id="UP001221757">
    <property type="component" value="Unassembled WGS sequence"/>
</dbReference>
<dbReference type="AlphaFoldDB" id="A0AAD7CN13"/>
<proteinExistence type="predicted"/>
<evidence type="ECO:0000256" key="1">
    <source>
        <dbReference type="SAM" id="MobiDB-lite"/>
    </source>
</evidence>
<sequence>MAKQNFLSHGYLLRTGQSGRAAGGGKCRSGAGPGSAEAQQGREAPKRKEGGSGEICSWTRTLAGGRAAGGGADGIKAPHQGPAARSEQSNDQYSKCAEPPRNDEPVNSCKPAAPRQIDGERTTAPARMRGNAGAGGPQEILGGRARRRGAQPRA</sequence>
<evidence type="ECO:0000313" key="3">
    <source>
        <dbReference type="Proteomes" id="UP001221757"/>
    </source>
</evidence>
<comment type="caution">
    <text evidence="2">The sequence shown here is derived from an EMBL/GenBank/DDBJ whole genome shotgun (WGS) entry which is preliminary data.</text>
</comment>
<name>A0AAD7CN13_MYCRO</name>
<reference evidence="2" key="1">
    <citation type="submission" date="2023-03" db="EMBL/GenBank/DDBJ databases">
        <title>Massive genome expansion in bonnet fungi (Mycena s.s.) driven by repeated elements and novel gene families across ecological guilds.</title>
        <authorList>
            <consortium name="Lawrence Berkeley National Laboratory"/>
            <person name="Harder C.B."/>
            <person name="Miyauchi S."/>
            <person name="Viragh M."/>
            <person name="Kuo A."/>
            <person name="Thoen E."/>
            <person name="Andreopoulos B."/>
            <person name="Lu D."/>
            <person name="Skrede I."/>
            <person name="Drula E."/>
            <person name="Henrissat B."/>
            <person name="Morin E."/>
            <person name="Kohler A."/>
            <person name="Barry K."/>
            <person name="LaButti K."/>
            <person name="Morin E."/>
            <person name="Salamov A."/>
            <person name="Lipzen A."/>
            <person name="Mereny Z."/>
            <person name="Hegedus B."/>
            <person name="Baldrian P."/>
            <person name="Stursova M."/>
            <person name="Weitz H."/>
            <person name="Taylor A."/>
            <person name="Grigoriev I.V."/>
            <person name="Nagy L.G."/>
            <person name="Martin F."/>
            <person name="Kauserud H."/>
        </authorList>
    </citation>
    <scope>NUCLEOTIDE SEQUENCE</scope>
    <source>
        <strain evidence="2">CBHHK067</strain>
    </source>
</reference>
<organism evidence="2 3">
    <name type="scientific">Mycena rosella</name>
    <name type="common">Pink bonnet</name>
    <name type="synonym">Agaricus rosellus</name>
    <dbReference type="NCBI Taxonomy" id="1033263"/>
    <lineage>
        <taxon>Eukaryota</taxon>
        <taxon>Fungi</taxon>
        <taxon>Dikarya</taxon>
        <taxon>Basidiomycota</taxon>
        <taxon>Agaricomycotina</taxon>
        <taxon>Agaricomycetes</taxon>
        <taxon>Agaricomycetidae</taxon>
        <taxon>Agaricales</taxon>
        <taxon>Marasmiineae</taxon>
        <taxon>Mycenaceae</taxon>
        <taxon>Mycena</taxon>
    </lineage>
</organism>
<evidence type="ECO:0000313" key="2">
    <source>
        <dbReference type="EMBL" id="KAJ7654196.1"/>
    </source>
</evidence>
<accession>A0AAD7CN13</accession>
<protein>
    <submittedName>
        <fullName evidence="2">Uncharacterized protein</fullName>
    </submittedName>
</protein>